<dbReference type="Proteomes" id="UP000325434">
    <property type="component" value="Unassembled WGS sequence"/>
</dbReference>
<sequence length="55" mass="6408">MCLKNGAILRDNGALFIFVYVILDTCSAWVVSYVHFDIVTFMIDNVRFWQHPHSC</sequence>
<accession>A0A5N6GY94</accession>
<feature type="transmembrane region" description="Helical" evidence="1">
    <location>
        <begin position="12"/>
        <end position="36"/>
    </location>
</feature>
<evidence type="ECO:0000256" key="1">
    <source>
        <dbReference type="SAM" id="Phobius"/>
    </source>
</evidence>
<protein>
    <submittedName>
        <fullName evidence="2">Uncharacterized protein</fullName>
    </submittedName>
</protein>
<evidence type="ECO:0000313" key="2">
    <source>
        <dbReference type="EMBL" id="KAB8246189.1"/>
    </source>
</evidence>
<keyword evidence="1" id="KW-0812">Transmembrane</keyword>
<organism evidence="2">
    <name type="scientific">Aspergillus flavus</name>
    <dbReference type="NCBI Taxonomy" id="5059"/>
    <lineage>
        <taxon>Eukaryota</taxon>
        <taxon>Fungi</taxon>
        <taxon>Dikarya</taxon>
        <taxon>Ascomycota</taxon>
        <taxon>Pezizomycotina</taxon>
        <taxon>Eurotiomycetes</taxon>
        <taxon>Eurotiomycetidae</taxon>
        <taxon>Eurotiales</taxon>
        <taxon>Aspergillaceae</taxon>
        <taxon>Aspergillus</taxon>
        <taxon>Aspergillus subgen. Circumdati</taxon>
    </lineage>
</organism>
<dbReference type="AlphaFoldDB" id="A0A5N6GY94"/>
<gene>
    <name evidence="2" type="ORF">BDV35DRAFT_354430</name>
</gene>
<dbReference type="EMBL" id="ML734602">
    <property type="protein sequence ID" value="KAB8246189.1"/>
    <property type="molecule type" value="Genomic_DNA"/>
</dbReference>
<proteinExistence type="predicted"/>
<name>A0A5N6GY94_ASPFL</name>
<keyword evidence="1" id="KW-0472">Membrane</keyword>
<reference evidence="2" key="1">
    <citation type="submission" date="2019-04" db="EMBL/GenBank/DDBJ databases">
        <title>Friends and foes A comparative genomics study of 23 Aspergillus species from section Flavi.</title>
        <authorList>
            <consortium name="DOE Joint Genome Institute"/>
            <person name="Kjaerbolling I."/>
            <person name="Vesth T."/>
            <person name="Frisvad J.C."/>
            <person name="Nybo J.L."/>
            <person name="Theobald S."/>
            <person name="Kildgaard S."/>
            <person name="Isbrandt T."/>
            <person name="Kuo A."/>
            <person name="Sato A."/>
            <person name="Lyhne E.K."/>
            <person name="Kogle M.E."/>
            <person name="Wiebenga A."/>
            <person name="Kun R.S."/>
            <person name="Lubbers R.J."/>
            <person name="Makela M.R."/>
            <person name="Barry K."/>
            <person name="Chovatia M."/>
            <person name="Clum A."/>
            <person name="Daum C."/>
            <person name="Haridas S."/>
            <person name="He G."/>
            <person name="LaButti K."/>
            <person name="Lipzen A."/>
            <person name="Mondo S."/>
            <person name="Riley R."/>
            <person name="Salamov A."/>
            <person name="Simmons B.A."/>
            <person name="Magnuson J.K."/>
            <person name="Henrissat B."/>
            <person name="Mortensen U.H."/>
            <person name="Larsen T.O."/>
            <person name="Devries R.P."/>
            <person name="Grigoriev I.V."/>
            <person name="Machida M."/>
            <person name="Baker S.E."/>
            <person name="Andersen M.R."/>
        </authorList>
    </citation>
    <scope>NUCLEOTIDE SEQUENCE [LARGE SCALE GENOMIC DNA]</scope>
    <source>
        <strain evidence="2">CBS 121.62</strain>
    </source>
</reference>
<keyword evidence="1" id="KW-1133">Transmembrane helix</keyword>